<dbReference type="EMBL" id="CQPA01000001">
    <property type="protein sequence ID" value="CNT54577.1"/>
    <property type="molecule type" value="Genomic_DNA"/>
</dbReference>
<accession>A0A655BKD1</accession>
<evidence type="ECO:0000313" key="2">
    <source>
        <dbReference type="Proteomes" id="UP000041314"/>
    </source>
</evidence>
<reference evidence="1 2" key="1">
    <citation type="submission" date="2015-03" db="EMBL/GenBank/DDBJ databases">
        <authorList>
            <consortium name="Pathogen Informatics"/>
        </authorList>
    </citation>
    <scope>NUCLEOTIDE SEQUENCE [LARGE SCALE GENOMIC DNA]</scope>
    <source>
        <strain evidence="1 2">A1104</strain>
    </source>
</reference>
<organism evidence="1 2">
    <name type="scientific">Salmonella enterica subsp. enterica serovar Bovismorbificans</name>
    <dbReference type="NCBI Taxonomy" id="58097"/>
    <lineage>
        <taxon>Bacteria</taxon>
        <taxon>Pseudomonadati</taxon>
        <taxon>Pseudomonadota</taxon>
        <taxon>Gammaproteobacteria</taxon>
        <taxon>Enterobacterales</taxon>
        <taxon>Enterobacteriaceae</taxon>
        <taxon>Salmonella</taxon>
    </lineage>
</organism>
<protein>
    <submittedName>
        <fullName evidence="1">Uncharacterized protein</fullName>
    </submittedName>
</protein>
<evidence type="ECO:0000313" key="1">
    <source>
        <dbReference type="EMBL" id="CNT54577.1"/>
    </source>
</evidence>
<gene>
    <name evidence="1" type="ORF">ERS008198_00061</name>
</gene>
<dbReference type="AlphaFoldDB" id="A0A655BKD1"/>
<proteinExistence type="predicted"/>
<dbReference type="Proteomes" id="UP000041314">
    <property type="component" value="Unassembled WGS sequence"/>
</dbReference>
<sequence>MQSDIGIVFLHGMDKRYTQYGGGTGGHSYAHMTGKARFSGGENRVVGMTQGELRLRIKGQPGVGWRYAARSALQQTDGKLVFQTGHLLT</sequence>
<name>A0A655BKD1_SALET</name>